<dbReference type="RefSeq" id="WP_305107761.1">
    <property type="nucleotide sequence ID" value="NZ_JAUTWS010000062.1"/>
</dbReference>
<sequence length="257" mass="26346">MANIDIKLSSELMQRLSLPSCASFSLGKPELPSITLPTGGTIKALADVTKGVPTDCSLNFNLMLQITPLLASMECLFEVLKLVGALKKFFEAAAKGFVEVPAAAVELLNAFEGVAKCITFPFGTGAFLFVRDLLKMIGSILRCIGQGLKSTAALMGGLTVQIQAAQDAGNTELMEALGCARDNALASAQGSLLAIEPITLVLGMAEPFLGIAGVSPVKLPAVGGADNAEALDALADGLLGTSQVLLTLAEGIKVPGG</sequence>
<comment type="caution">
    <text evidence="1">The sequence shown here is derived from an EMBL/GenBank/DDBJ whole genome shotgun (WGS) entry which is preliminary data.</text>
</comment>
<proteinExistence type="predicted"/>
<dbReference type="Proteomes" id="UP001243009">
    <property type="component" value="Unassembled WGS sequence"/>
</dbReference>
<gene>
    <name evidence="1" type="ORF">Q7A36_31515</name>
</gene>
<evidence type="ECO:0000313" key="1">
    <source>
        <dbReference type="EMBL" id="MDO9712899.1"/>
    </source>
</evidence>
<accession>A0ABT9E9N1</accession>
<protein>
    <submittedName>
        <fullName evidence="1">Uncharacterized protein</fullName>
    </submittedName>
</protein>
<organism evidence="1 2">
    <name type="scientific">Paracraurococcus lichenis</name>
    <dbReference type="NCBI Taxonomy" id="3064888"/>
    <lineage>
        <taxon>Bacteria</taxon>
        <taxon>Pseudomonadati</taxon>
        <taxon>Pseudomonadota</taxon>
        <taxon>Alphaproteobacteria</taxon>
        <taxon>Acetobacterales</taxon>
        <taxon>Roseomonadaceae</taxon>
        <taxon>Paracraurococcus</taxon>
    </lineage>
</organism>
<name>A0ABT9E9N1_9PROT</name>
<dbReference type="EMBL" id="JAUTWS010000062">
    <property type="protein sequence ID" value="MDO9712899.1"/>
    <property type="molecule type" value="Genomic_DNA"/>
</dbReference>
<keyword evidence="2" id="KW-1185">Reference proteome</keyword>
<reference evidence="1 2" key="1">
    <citation type="submission" date="2023-08" db="EMBL/GenBank/DDBJ databases">
        <title>The draft genome sequence of Paracraurococcus sp. LOR1-02.</title>
        <authorList>
            <person name="Kingkaew E."/>
            <person name="Tanasupawat S."/>
        </authorList>
    </citation>
    <scope>NUCLEOTIDE SEQUENCE [LARGE SCALE GENOMIC DNA]</scope>
    <source>
        <strain evidence="1 2">LOR1-02</strain>
    </source>
</reference>
<evidence type="ECO:0000313" key="2">
    <source>
        <dbReference type="Proteomes" id="UP001243009"/>
    </source>
</evidence>